<proteinExistence type="predicted"/>
<accession>A0A0R2E0L4</accession>
<keyword evidence="1" id="KW-0472">Membrane</keyword>
<keyword evidence="1" id="KW-1133">Transmembrane helix</keyword>
<protein>
    <submittedName>
        <fullName evidence="2">Uncharacterized protein</fullName>
    </submittedName>
</protein>
<dbReference type="Proteomes" id="UP000050961">
    <property type="component" value="Unassembled WGS sequence"/>
</dbReference>
<sequence length="64" mass="7587">MKVQNELKQLYIKLLKWSVTVLILFVSKQILGYNWLDLVVIAGCIYCLFIFAVCIYLQYKILKK</sequence>
<dbReference type="EMBL" id="AYZF01000013">
    <property type="protein sequence ID" value="KRN06077.1"/>
    <property type="molecule type" value="Genomic_DNA"/>
</dbReference>
<organism evidence="2 3">
    <name type="scientific">Liquorilactobacillus sucicola DSM 21376 = JCM 15457</name>
    <dbReference type="NCBI Taxonomy" id="1423806"/>
    <lineage>
        <taxon>Bacteria</taxon>
        <taxon>Bacillati</taxon>
        <taxon>Bacillota</taxon>
        <taxon>Bacilli</taxon>
        <taxon>Lactobacillales</taxon>
        <taxon>Lactobacillaceae</taxon>
        <taxon>Liquorilactobacillus</taxon>
    </lineage>
</organism>
<reference evidence="2 3" key="1">
    <citation type="journal article" date="2015" name="Genome Announc.">
        <title>Expanding the biotechnology potential of lactobacilli through comparative genomics of 213 strains and associated genera.</title>
        <authorList>
            <person name="Sun Z."/>
            <person name="Harris H.M."/>
            <person name="McCann A."/>
            <person name="Guo C."/>
            <person name="Argimon S."/>
            <person name="Zhang W."/>
            <person name="Yang X."/>
            <person name="Jeffery I.B."/>
            <person name="Cooney J.C."/>
            <person name="Kagawa T.F."/>
            <person name="Liu W."/>
            <person name="Song Y."/>
            <person name="Salvetti E."/>
            <person name="Wrobel A."/>
            <person name="Rasinkangas P."/>
            <person name="Parkhill J."/>
            <person name="Rea M.C."/>
            <person name="O'Sullivan O."/>
            <person name="Ritari J."/>
            <person name="Douillard F.P."/>
            <person name="Paul Ross R."/>
            <person name="Yang R."/>
            <person name="Briner A.E."/>
            <person name="Felis G.E."/>
            <person name="de Vos W.M."/>
            <person name="Barrangou R."/>
            <person name="Klaenhammer T.R."/>
            <person name="Caufield P.W."/>
            <person name="Cui Y."/>
            <person name="Zhang H."/>
            <person name="O'Toole P.W."/>
        </authorList>
    </citation>
    <scope>NUCLEOTIDE SEQUENCE [LARGE SCALE GENOMIC DNA]</scope>
    <source>
        <strain evidence="2 3">DSM 21376</strain>
    </source>
</reference>
<comment type="caution">
    <text evidence="2">The sequence shown here is derived from an EMBL/GenBank/DDBJ whole genome shotgun (WGS) entry which is preliminary data.</text>
</comment>
<dbReference type="STRING" id="1423806.FD15_GL001265"/>
<dbReference type="eggNOG" id="ENOG5030BRA">
    <property type="taxonomic scope" value="Bacteria"/>
</dbReference>
<evidence type="ECO:0000256" key="1">
    <source>
        <dbReference type="SAM" id="Phobius"/>
    </source>
</evidence>
<keyword evidence="3" id="KW-1185">Reference proteome</keyword>
<evidence type="ECO:0000313" key="3">
    <source>
        <dbReference type="Proteomes" id="UP000050961"/>
    </source>
</evidence>
<dbReference type="PATRIC" id="fig|1423806.3.peg.1286"/>
<feature type="transmembrane region" description="Helical" evidence="1">
    <location>
        <begin position="38"/>
        <end position="59"/>
    </location>
</feature>
<keyword evidence="1" id="KW-0812">Transmembrane</keyword>
<gene>
    <name evidence="2" type="ORF">FD15_GL001265</name>
</gene>
<feature type="transmembrane region" description="Helical" evidence="1">
    <location>
        <begin position="12"/>
        <end position="32"/>
    </location>
</feature>
<name>A0A0R2E0L4_9LACO</name>
<evidence type="ECO:0000313" key="2">
    <source>
        <dbReference type="EMBL" id="KRN06077.1"/>
    </source>
</evidence>
<dbReference type="AlphaFoldDB" id="A0A0R2E0L4"/>